<dbReference type="EMBL" id="MCFG01000025">
    <property type="protein sequence ID" value="ORX86133.1"/>
    <property type="molecule type" value="Genomic_DNA"/>
</dbReference>
<evidence type="ECO:0000313" key="6">
    <source>
        <dbReference type="Proteomes" id="UP000193944"/>
    </source>
</evidence>
<dbReference type="InterPro" id="IPR013785">
    <property type="entry name" value="Aldolase_TIM"/>
</dbReference>
<keyword evidence="6" id="KW-1185">Reference proteome</keyword>
<name>A0A1Y1XKB5_9FUNG</name>
<accession>A0A1Y1XKB5</accession>
<dbReference type="Gene3D" id="3.20.20.70">
    <property type="entry name" value="Aldolase class I"/>
    <property type="match status" value="1"/>
</dbReference>
<evidence type="ECO:0000256" key="1">
    <source>
        <dbReference type="ARBA" id="ARBA00001255"/>
    </source>
</evidence>
<dbReference type="AlphaFoldDB" id="A0A1Y1XKB5"/>
<dbReference type="InterPro" id="IPR004352">
    <property type="entry name" value="GH114_TIM-barrel"/>
</dbReference>
<dbReference type="OrthoDB" id="2108802at2759"/>
<feature type="signal peptide" evidence="3">
    <location>
        <begin position="1"/>
        <end position="21"/>
    </location>
</feature>
<gene>
    <name evidence="5" type="ORF">BCR32DRAFT_199281</name>
</gene>
<protein>
    <recommendedName>
        <fullName evidence="2">alpha-galactosidase</fullName>
        <ecNumber evidence="2">3.2.1.22</ecNumber>
    </recommendedName>
</protein>
<evidence type="ECO:0000256" key="2">
    <source>
        <dbReference type="ARBA" id="ARBA00012755"/>
    </source>
</evidence>
<proteinExistence type="predicted"/>
<dbReference type="GO" id="GO:0004557">
    <property type="term" value="F:alpha-galactosidase activity"/>
    <property type="evidence" value="ECO:0007669"/>
    <property type="project" value="UniProtKB-EC"/>
</dbReference>
<comment type="catalytic activity">
    <reaction evidence="1">
        <text>Hydrolysis of terminal, non-reducing alpha-D-galactose residues in alpha-D-galactosides, including galactose oligosaccharides, galactomannans and galactolipids.</text>
        <dbReference type="EC" id="3.2.1.22"/>
    </reaction>
</comment>
<dbReference type="PANTHER" id="PTHR35273">
    <property type="entry name" value="ALPHA-1,4 POLYGALACTOSAMINIDASE, PUTATIVE (AFU_ORTHOLOGUE AFUA_3G07890)-RELATED"/>
    <property type="match status" value="1"/>
</dbReference>
<feature type="domain" description="Glycoside-hydrolase family GH114 TIM-barrel" evidence="4">
    <location>
        <begin position="30"/>
        <end position="253"/>
    </location>
</feature>
<comment type="caution">
    <text evidence="5">The sequence shown here is derived from an EMBL/GenBank/DDBJ whole genome shotgun (WGS) entry which is preliminary data.</text>
</comment>
<dbReference type="Pfam" id="PF03537">
    <property type="entry name" value="Glyco_hydro_114"/>
    <property type="match status" value="1"/>
</dbReference>
<organism evidence="5 6">
    <name type="scientific">Anaeromyces robustus</name>
    <dbReference type="NCBI Taxonomy" id="1754192"/>
    <lineage>
        <taxon>Eukaryota</taxon>
        <taxon>Fungi</taxon>
        <taxon>Fungi incertae sedis</taxon>
        <taxon>Chytridiomycota</taxon>
        <taxon>Chytridiomycota incertae sedis</taxon>
        <taxon>Neocallimastigomycetes</taxon>
        <taxon>Neocallimastigales</taxon>
        <taxon>Neocallimastigaceae</taxon>
        <taxon>Anaeromyces</taxon>
    </lineage>
</organism>
<reference evidence="5 6" key="1">
    <citation type="submission" date="2016-08" db="EMBL/GenBank/DDBJ databases">
        <title>A Parts List for Fungal Cellulosomes Revealed by Comparative Genomics.</title>
        <authorList>
            <consortium name="DOE Joint Genome Institute"/>
            <person name="Haitjema C.H."/>
            <person name="Gilmore S.P."/>
            <person name="Henske J.K."/>
            <person name="Solomon K.V."/>
            <person name="De Groot R."/>
            <person name="Kuo A."/>
            <person name="Mondo S.J."/>
            <person name="Salamov A.A."/>
            <person name="Labutti K."/>
            <person name="Zhao Z."/>
            <person name="Chiniquy J."/>
            <person name="Barry K."/>
            <person name="Brewer H.M."/>
            <person name="Purvine S.O."/>
            <person name="Wright A.T."/>
            <person name="Boxma B."/>
            <person name="Van Alen T."/>
            <person name="Hackstein J.H."/>
            <person name="Baker S.E."/>
            <person name="Grigoriev I.V."/>
            <person name="O'Malley M.A."/>
        </authorList>
    </citation>
    <scope>NUCLEOTIDE SEQUENCE [LARGE SCALE GENOMIC DNA]</scope>
    <source>
        <strain evidence="5 6">S4</strain>
    </source>
</reference>
<evidence type="ECO:0000259" key="4">
    <source>
        <dbReference type="Pfam" id="PF03537"/>
    </source>
</evidence>
<dbReference type="EC" id="3.2.1.22" evidence="2"/>
<evidence type="ECO:0000313" key="5">
    <source>
        <dbReference type="EMBL" id="ORX86133.1"/>
    </source>
</evidence>
<dbReference type="InterPro" id="IPR017853">
    <property type="entry name" value="GH"/>
</dbReference>
<reference evidence="5 6" key="2">
    <citation type="submission" date="2016-08" db="EMBL/GenBank/DDBJ databases">
        <title>Pervasive Adenine N6-methylation of Active Genes in Fungi.</title>
        <authorList>
            <consortium name="DOE Joint Genome Institute"/>
            <person name="Mondo S.J."/>
            <person name="Dannebaum R.O."/>
            <person name="Kuo R.C."/>
            <person name="Labutti K."/>
            <person name="Haridas S."/>
            <person name="Kuo A."/>
            <person name="Salamov A."/>
            <person name="Ahrendt S.R."/>
            <person name="Lipzen A."/>
            <person name="Sullivan W."/>
            <person name="Andreopoulos W.B."/>
            <person name="Clum A."/>
            <person name="Lindquist E."/>
            <person name="Daum C."/>
            <person name="Ramamoorthy G.K."/>
            <person name="Gryganskyi A."/>
            <person name="Culley D."/>
            <person name="Magnuson J.K."/>
            <person name="James T.Y."/>
            <person name="O'Malley M.A."/>
            <person name="Stajich J.E."/>
            <person name="Spatafora J.W."/>
            <person name="Visel A."/>
            <person name="Grigoriev I.V."/>
        </authorList>
    </citation>
    <scope>NUCLEOTIDE SEQUENCE [LARGE SCALE GENOMIC DNA]</scope>
    <source>
        <strain evidence="5 6">S4</strain>
    </source>
</reference>
<feature type="chain" id="PRO_5010985153" description="alpha-galactosidase" evidence="3">
    <location>
        <begin position="22"/>
        <end position="280"/>
    </location>
</feature>
<sequence>MKFLLSAILYTSLFIVNNVEARWQPGVGTTWNYVLQGGSHINVSKEPAQAIDLDINNDAKINELRKAGKRVICYFSGGTIETNREDYDEYFKVDGLVRNRYEDWPKERWLDFRKEGIKPLIKNRMKKAVSKNCDAIEVDNLGAYLHDEVKSWSDPITKEDTIVFAKWLGNTAHSLGISIGLKNVLGIIDSIGDYFDFAINESCILYNECHLYKNFLNQGKAVFAVTYGGVSSHQDALCRNLDGLGISMIVKDGDDLIQDGTVFDGKKYCGSSFKGTLKKI</sequence>
<dbReference type="PANTHER" id="PTHR35273:SF2">
    <property type="entry name" value="ALPHA-GALACTOSIDASE"/>
    <property type="match status" value="1"/>
</dbReference>
<dbReference type="STRING" id="1754192.A0A1Y1XKB5"/>
<dbReference type="SUPFAM" id="SSF51445">
    <property type="entry name" value="(Trans)glycosidases"/>
    <property type="match status" value="1"/>
</dbReference>
<keyword evidence="3" id="KW-0732">Signal</keyword>
<evidence type="ECO:0000256" key="3">
    <source>
        <dbReference type="SAM" id="SignalP"/>
    </source>
</evidence>
<dbReference type="Proteomes" id="UP000193944">
    <property type="component" value="Unassembled WGS sequence"/>
</dbReference>